<evidence type="ECO:0000313" key="2">
    <source>
        <dbReference type="EMBL" id="KPJ52681.1"/>
    </source>
</evidence>
<name>A0A0S7WRV3_UNCT6</name>
<protein>
    <recommendedName>
        <fullName evidence="4">DUF11 domain-containing protein</fullName>
    </recommendedName>
</protein>
<evidence type="ECO:0000256" key="1">
    <source>
        <dbReference type="SAM" id="SignalP"/>
    </source>
</evidence>
<dbReference type="Proteomes" id="UP000052008">
    <property type="component" value="Unassembled WGS sequence"/>
</dbReference>
<evidence type="ECO:0000313" key="3">
    <source>
        <dbReference type="Proteomes" id="UP000052008"/>
    </source>
</evidence>
<keyword evidence="1" id="KW-0732">Signal</keyword>
<dbReference type="InterPro" id="IPR015943">
    <property type="entry name" value="WD40/YVTN_repeat-like_dom_sf"/>
</dbReference>
<sequence length="352" mass="37976">MRGKWKFSLVAPALALVFIASPTDLHAAPGDVVSVIPAPPSPFGLTWDGSTLWCGTYSGTIYQLDPATGDILDQFPCPASMVSGLGWESSSGEQSYLWSSDRDTDKIYRIDPTNGIAVDSFPSPESWPGGLAWTDTILWHSNYYSPPTIYGLDPLNALPLFSYGAPNVRPMGIAWDGNYLWNADYIAGMIYRLEPSTGTVLDSFPAPDDSPHDLAWDGTYLWVVIGGGEQMIYQIEAYEAALVIILDPDATSIPPGGTLGFTATLINNTEETQHVWAITEVTLPNGNPYPGNPLLGPRPITIGALDTLDTHIEHDVPGNAPLGTYIYEALVGVPPDSLLAQDSFEFEVTVVP</sequence>
<feature type="chain" id="PRO_5006639680" description="DUF11 domain-containing protein" evidence="1">
    <location>
        <begin position="28"/>
        <end position="352"/>
    </location>
</feature>
<feature type="signal peptide" evidence="1">
    <location>
        <begin position="1"/>
        <end position="27"/>
    </location>
</feature>
<evidence type="ECO:0008006" key="4">
    <source>
        <dbReference type="Google" id="ProtNLM"/>
    </source>
</evidence>
<dbReference type="EMBL" id="LIZS01000046">
    <property type="protein sequence ID" value="KPJ52681.1"/>
    <property type="molecule type" value="Genomic_DNA"/>
</dbReference>
<reference evidence="2 3" key="1">
    <citation type="journal article" date="2015" name="Microbiome">
        <title>Genomic resolution of linkages in carbon, nitrogen, and sulfur cycling among widespread estuary sediment bacteria.</title>
        <authorList>
            <person name="Baker B.J."/>
            <person name="Lazar C.S."/>
            <person name="Teske A.P."/>
            <person name="Dick G.J."/>
        </authorList>
    </citation>
    <scope>NUCLEOTIDE SEQUENCE [LARGE SCALE GENOMIC DNA]</scope>
    <source>
        <strain evidence="2">DG_24</strain>
    </source>
</reference>
<gene>
    <name evidence="2" type="ORF">AMJ39_07230</name>
</gene>
<proteinExistence type="predicted"/>
<accession>A0A0S7WRV3</accession>
<comment type="caution">
    <text evidence="2">The sequence shown here is derived from an EMBL/GenBank/DDBJ whole genome shotgun (WGS) entry which is preliminary data.</text>
</comment>
<dbReference type="STRING" id="1703770.AMJ39_07230"/>
<organism evidence="2 3">
    <name type="scientific">candidate division TA06 bacterium DG_24</name>
    <dbReference type="NCBI Taxonomy" id="1703770"/>
    <lineage>
        <taxon>Bacteria</taxon>
        <taxon>Bacteria division TA06</taxon>
    </lineage>
</organism>
<dbReference type="Gene3D" id="2.130.10.10">
    <property type="entry name" value="YVTN repeat-like/Quinoprotein amine dehydrogenase"/>
    <property type="match status" value="1"/>
</dbReference>
<dbReference type="AlphaFoldDB" id="A0A0S7WRV3"/>
<dbReference type="SUPFAM" id="SSF75011">
    <property type="entry name" value="3-carboxy-cis,cis-mucoante lactonizing enzyme"/>
    <property type="match status" value="1"/>
</dbReference>